<feature type="compositionally biased region" description="Basic residues" evidence="1">
    <location>
        <begin position="209"/>
        <end position="218"/>
    </location>
</feature>
<sequence>MKLPKGQKVVYCKWVFNKKEETPRLKNPSINQGWLQKVTVRFNIQSAKPVSTPLTPHFRLSLALSQQSDDEIDYIDLDKRRSLIRYIFTIGGCTINWKATLQTTVALSATKAEYMAITEACKEVICLKELFGELSKDLRSIQCFVIARPWSGLDRRRASAVAPPWAAAGDAKWNLFGSSLRLVTGGASGWAVMDTNRTSGGGGGNGRGPKVKGRRLGF</sequence>
<organism evidence="2 3">
    <name type="scientific">Gossypium hirsutum</name>
    <name type="common">Upland cotton</name>
    <name type="synonym">Gossypium mexicanum</name>
    <dbReference type="NCBI Taxonomy" id="3635"/>
    <lineage>
        <taxon>Eukaryota</taxon>
        <taxon>Viridiplantae</taxon>
        <taxon>Streptophyta</taxon>
        <taxon>Embryophyta</taxon>
        <taxon>Tracheophyta</taxon>
        <taxon>Spermatophyta</taxon>
        <taxon>Magnoliopsida</taxon>
        <taxon>eudicotyledons</taxon>
        <taxon>Gunneridae</taxon>
        <taxon>Pentapetalae</taxon>
        <taxon>rosids</taxon>
        <taxon>malvids</taxon>
        <taxon>Malvales</taxon>
        <taxon>Malvaceae</taxon>
        <taxon>Malvoideae</taxon>
        <taxon>Gossypium</taxon>
    </lineage>
</organism>
<accession>A0ABM3B9V2</accession>
<evidence type="ECO:0000313" key="3">
    <source>
        <dbReference type="RefSeq" id="XP_040963835.1"/>
    </source>
</evidence>
<keyword evidence="2" id="KW-1185">Reference proteome</keyword>
<reference evidence="3" key="2">
    <citation type="submission" date="2025-08" db="UniProtKB">
        <authorList>
            <consortium name="RefSeq"/>
        </authorList>
    </citation>
    <scope>IDENTIFICATION</scope>
</reference>
<dbReference type="RefSeq" id="XP_040963835.1">
    <property type="nucleotide sequence ID" value="XM_041107901.1"/>
</dbReference>
<feature type="region of interest" description="Disordered" evidence="1">
    <location>
        <begin position="195"/>
        <end position="218"/>
    </location>
</feature>
<dbReference type="CDD" id="cd09272">
    <property type="entry name" value="RNase_HI_RT_Ty1"/>
    <property type="match status" value="1"/>
</dbReference>
<evidence type="ECO:0000256" key="1">
    <source>
        <dbReference type="SAM" id="MobiDB-lite"/>
    </source>
</evidence>
<dbReference type="GeneID" id="121224490"/>
<gene>
    <name evidence="3" type="primary">LOC121224490</name>
</gene>
<evidence type="ECO:0000313" key="2">
    <source>
        <dbReference type="Proteomes" id="UP000818029"/>
    </source>
</evidence>
<protein>
    <submittedName>
        <fullName evidence="3">Uncharacterized protein</fullName>
    </submittedName>
</protein>
<name>A0ABM3B9V2_GOSHI</name>
<proteinExistence type="predicted"/>
<dbReference type="Proteomes" id="UP000818029">
    <property type="component" value="Chromosome D12"/>
</dbReference>
<reference evidence="2" key="1">
    <citation type="journal article" date="2020" name="Nat. Genet.">
        <title>Genomic diversifications of five Gossypium allopolyploid species and their impact on cotton improvement.</title>
        <authorList>
            <person name="Chen Z.J."/>
            <person name="Sreedasyam A."/>
            <person name="Ando A."/>
            <person name="Song Q."/>
            <person name="De Santiago L.M."/>
            <person name="Hulse-Kemp A.M."/>
            <person name="Ding M."/>
            <person name="Ye W."/>
            <person name="Kirkbride R.C."/>
            <person name="Jenkins J."/>
            <person name="Plott C."/>
            <person name="Lovell J."/>
            <person name="Lin Y.M."/>
            <person name="Vaughn R."/>
            <person name="Liu B."/>
            <person name="Simpson S."/>
            <person name="Scheffler B.E."/>
            <person name="Wen L."/>
            <person name="Saski C.A."/>
            <person name="Grover C.E."/>
            <person name="Hu G."/>
            <person name="Conover J.L."/>
            <person name="Carlson J.W."/>
            <person name="Shu S."/>
            <person name="Boston L.B."/>
            <person name="Williams M."/>
            <person name="Peterson D.G."/>
            <person name="McGee K."/>
            <person name="Jones D.C."/>
            <person name="Wendel J.F."/>
            <person name="Stelly D.M."/>
            <person name="Grimwood J."/>
            <person name="Schmutz J."/>
        </authorList>
    </citation>
    <scope>NUCLEOTIDE SEQUENCE [LARGE SCALE GENOMIC DNA]</scope>
    <source>
        <strain evidence="2">cv. TM-1</strain>
    </source>
</reference>